<name>A0A2C9A1T4_9MICO</name>
<organism evidence="2 3">
    <name type="scientific">Salinibacterium xinjiangense</name>
    <dbReference type="NCBI Taxonomy" id="386302"/>
    <lineage>
        <taxon>Bacteria</taxon>
        <taxon>Bacillati</taxon>
        <taxon>Actinomycetota</taxon>
        <taxon>Actinomycetes</taxon>
        <taxon>Micrococcales</taxon>
        <taxon>Microbacteriaceae</taxon>
        <taxon>Salinibacterium</taxon>
    </lineage>
</organism>
<evidence type="ECO:0000313" key="2">
    <source>
        <dbReference type="EMBL" id="SOE72944.1"/>
    </source>
</evidence>
<reference evidence="2 3" key="1">
    <citation type="submission" date="2017-09" db="EMBL/GenBank/DDBJ databases">
        <authorList>
            <person name="Ehlers B."/>
            <person name="Leendertz F.H."/>
        </authorList>
    </citation>
    <scope>NUCLEOTIDE SEQUENCE [LARGE SCALE GENOMIC DNA]</scope>
    <source>
        <strain evidence="2 3">CGMCC 1.05381</strain>
    </source>
</reference>
<sequence>MLLPGTFQTENGASTVVDRIAHNAPVLVIGLGRFGAATAGQLQRLDREVLAIDADASLVQKWSARVAHAVQSDARSIDALRQIGAQDFSIAVVAVGSSIEASVLITANLVDLKIPQIWAKAISRSHGKILTRIGANHVIYPEAEAGERVAHLVSGRMLDFIEFDDDFAIVKMYPPKPIRGIPLSESLVRKKFGITVVGVKSPGQDFTYATPDTVVSNHDLIIVSGNSADIERFAGIGA</sequence>
<dbReference type="InterPro" id="IPR006037">
    <property type="entry name" value="RCK_C"/>
</dbReference>
<dbReference type="GO" id="GO:0006813">
    <property type="term" value="P:potassium ion transport"/>
    <property type="evidence" value="ECO:0007669"/>
    <property type="project" value="InterPro"/>
</dbReference>
<dbReference type="InterPro" id="IPR036721">
    <property type="entry name" value="RCK_C_sf"/>
</dbReference>
<dbReference type="EMBL" id="OCST01000005">
    <property type="protein sequence ID" value="SOE72944.1"/>
    <property type="molecule type" value="Genomic_DNA"/>
</dbReference>
<dbReference type="AlphaFoldDB" id="A0A2C9A1T4"/>
<dbReference type="GO" id="GO:0008324">
    <property type="term" value="F:monoatomic cation transmembrane transporter activity"/>
    <property type="evidence" value="ECO:0007669"/>
    <property type="project" value="InterPro"/>
</dbReference>
<accession>A0A2C9A1T4</accession>
<protein>
    <submittedName>
        <fullName evidence="2">Trk system potassium uptake protein TrkA</fullName>
    </submittedName>
</protein>
<keyword evidence="3" id="KW-1185">Reference proteome</keyword>
<dbReference type="SUPFAM" id="SSF51735">
    <property type="entry name" value="NAD(P)-binding Rossmann-fold domains"/>
    <property type="match status" value="1"/>
</dbReference>
<dbReference type="PANTHER" id="PTHR43833">
    <property type="entry name" value="POTASSIUM CHANNEL PROTEIN 2-RELATED-RELATED"/>
    <property type="match status" value="1"/>
</dbReference>
<dbReference type="InterPro" id="IPR036291">
    <property type="entry name" value="NAD(P)-bd_dom_sf"/>
</dbReference>
<evidence type="ECO:0000313" key="3">
    <source>
        <dbReference type="Proteomes" id="UP000219440"/>
    </source>
</evidence>
<gene>
    <name evidence="2" type="ORF">SAMN06296378_2673</name>
</gene>
<dbReference type="InterPro" id="IPR003148">
    <property type="entry name" value="RCK_N"/>
</dbReference>
<dbReference type="InterPro" id="IPR050721">
    <property type="entry name" value="Trk_Ktr_HKT_K-transport"/>
</dbReference>
<dbReference type="Gene3D" id="3.30.70.1450">
    <property type="entry name" value="Regulator of K+ conductance, C-terminal domain"/>
    <property type="match status" value="1"/>
</dbReference>
<dbReference type="Gene3D" id="3.40.50.720">
    <property type="entry name" value="NAD(P)-binding Rossmann-like Domain"/>
    <property type="match status" value="1"/>
</dbReference>
<dbReference type="PROSITE" id="PS51202">
    <property type="entry name" value="RCK_C"/>
    <property type="match status" value="1"/>
</dbReference>
<evidence type="ECO:0000259" key="1">
    <source>
        <dbReference type="PROSITE" id="PS51202"/>
    </source>
</evidence>
<dbReference type="Proteomes" id="UP000219440">
    <property type="component" value="Unassembled WGS sequence"/>
</dbReference>
<feature type="domain" description="RCK C-terminal" evidence="1">
    <location>
        <begin position="155"/>
        <end position="238"/>
    </location>
</feature>
<dbReference type="Pfam" id="PF02080">
    <property type="entry name" value="TrkA_C"/>
    <property type="match status" value="1"/>
</dbReference>
<dbReference type="SUPFAM" id="SSF116726">
    <property type="entry name" value="TrkA C-terminal domain-like"/>
    <property type="match status" value="1"/>
</dbReference>
<dbReference type="Pfam" id="PF02254">
    <property type="entry name" value="TrkA_N"/>
    <property type="match status" value="1"/>
</dbReference>
<proteinExistence type="predicted"/>
<dbReference type="PANTHER" id="PTHR43833:SF7">
    <property type="entry name" value="KTR SYSTEM POTASSIUM UPTAKE PROTEIN C"/>
    <property type="match status" value="1"/>
</dbReference>